<evidence type="ECO:0000313" key="3">
    <source>
        <dbReference type="EMBL" id="KAF6763558.1"/>
    </source>
</evidence>
<dbReference type="AlphaFoldDB" id="A0A8H6IDM4"/>
<feature type="compositionally biased region" description="Acidic residues" evidence="2">
    <location>
        <begin position="410"/>
        <end position="419"/>
    </location>
</feature>
<feature type="coiled-coil region" evidence="1">
    <location>
        <begin position="51"/>
        <end position="78"/>
    </location>
</feature>
<keyword evidence="1" id="KW-0175">Coiled coil</keyword>
<reference evidence="3 4" key="1">
    <citation type="submission" date="2020-07" db="EMBL/GenBank/DDBJ databases">
        <title>Comparative genomics of pyrophilous fungi reveals a link between fire events and developmental genes.</title>
        <authorList>
            <consortium name="DOE Joint Genome Institute"/>
            <person name="Steindorff A.S."/>
            <person name="Carver A."/>
            <person name="Calhoun S."/>
            <person name="Stillman K."/>
            <person name="Liu H."/>
            <person name="Lipzen A."/>
            <person name="Pangilinan J."/>
            <person name="Labutti K."/>
            <person name="Bruns T.D."/>
            <person name="Grigoriev I.V."/>
        </authorList>
    </citation>
    <scope>NUCLEOTIDE SEQUENCE [LARGE SCALE GENOMIC DNA]</scope>
    <source>
        <strain evidence="3 4">CBS 144469</strain>
    </source>
</reference>
<feature type="compositionally biased region" description="Basic and acidic residues" evidence="2">
    <location>
        <begin position="339"/>
        <end position="356"/>
    </location>
</feature>
<feature type="region of interest" description="Disordered" evidence="2">
    <location>
        <begin position="339"/>
        <end position="443"/>
    </location>
</feature>
<evidence type="ECO:0000256" key="2">
    <source>
        <dbReference type="SAM" id="MobiDB-lite"/>
    </source>
</evidence>
<accession>A0A8H6IDM4</accession>
<evidence type="ECO:0000256" key="1">
    <source>
        <dbReference type="SAM" id="Coils"/>
    </source>
</evidence>
<dbReference type="Proteomes" id="UP000521943">
    <property type="component" value="Unassembled WGS sequence"/>
</dbReference>
<comment type="caution">
    <text evidence="3">The sequence shown here is derived from an EMBL/GenBank/DDBJ whole genome shotgun (WGS) entry which is preliminary data.</text>
</comment>
<name>A0A8H6IDM4_9AGAR</name>
<organism evidence="3 4">
    <name type="scientific">Ephemerocybe angulata</name>
    <dbReference type="NCBI Taxonomy" id="980116"/>
    <lineage>
        <taxon>Eukaryota</taxon>
        <taxon>Fungi</taxon>
        <taxon>Dikarya</taxon>
        <taxon>Basidiomycota</taxon>
        <taxon>Agaricomycotina</taxon>
        <taxon>Agaricomycetes</taxon>
        <taxon>Agaricomycetidae</taxon>
        <taxon>Agaricales</taxon>
        <taxon>Agaricineae</taxon>
        <taxon>Psathyrellaceae</taxon>
        <taxon>Ephemerocybe</taxon>
    </lineage>
</organism>
<dbReference type="OrthoDB" id="3058977at2759"/>
<keyword evidence="4" id="KW-1185">Reference proteome</keyword>
<feature type="compositionally biased region" description="Low complexity" evidence="2">
    <location>
        <begin position="431"/>
        <end position="443"/>
    </location>
</feature>
<proteinExistence type="predicted"/>
<dbReference type="EMBL" id="JACGCI010000005">
    <property type="protein sequence ID" value="KAF6763558.1"/>
    <property type="molecule type" value="Genomic_DNA"/>
</dbReference>
<sequence length="443" mass="48692">MDAENNSVDLTATHALRNPLKEIIPPRQNPKKPLAAGETPEAVKNATALRLKESRKAAALLKADLQELERQQLEALRKIADTHGHKFDHVEKQYKRSSLYGKKRAPNLQNALIHAKAKELNKEEDPDMQDLDPEAEEAYIQALEEKRDLKQRGARANNKAATLDATTVMARVSEEFEGLSHRVGSAAFSILARTHVNDTIVPGWTCTEGTLDFFTEVLGMPIAEVARKYELYMCARAGAARRMTAAATQKECTRLIAAGLAKMVGRNEKVEMSYANYDRDIRGKFNIQIHKSWPLGVKFTTPSGIGKASDLRALHEGLVTGECCWKKMDPEEIAELKVKLSAMKPKERQERSDKGGVRAGTRKKRPRADENSDPATSEVAQPAAKRGKRKTKAQVAATLPLTYKSRETIEDTDDEEDSGDVGRGVVEPVNASGGATQSSAGSA</sequence>
<gene>
    <name evidence="3" type="ORF">DFP72DRAFT_1059641</name>
</gene>
<feature type="region of interest" description="Disordered" evidence="2">
    <location>
        <begin position="19"/>
        <end position="41"/>
    </location>
</feature>
<protein>
    <submittedName>
        <fullName evidence="3">Uncharacterized protein</fullName>
    </submittedName>
</protein>
<evidence type="ECO:0000313" key="4">
    <source>
        <dbReference type="Proteomes" id="UP000521943"/>
    </source>
</evidence>